<accession>A0A6A6V2R9</accession>
<dbReference type="OrthoDB" id="3539644at2759"/>
<proteinExistence type="predicted"/>
<feature type="non-terminal residue" evidence="1">
    <location>
        <position position="1"/>
    </location>
</feature>
<dbReference type="Proteomes" id="UP000799440">
    <property type="component" value="Unassembled WGS sequence"/>
</dbReference>
<name>A0A6A6V2R9_9PLEO</name>
<dbReference type="AlphaFoldDB" id="A0A6A6V2R9"/>
<evidence type="ECO:0000313" key="1">
    <source>
        <dbReference type="EMBL" id="KAF2744872.1"/>
    </source>
</evidence>
<keyword evidence="2" id="KW-1185">Reference proteome</keyword>
<protein>
    <submittedName>
        <fullName evidence="1">Uncharacterized protein</fullName>
    </submittedName>
</protein>
<sequence length="403" mass="42636">GVLPASNPQREPEYPIRWPRHCGKEYNVKTEDFHLDEPTDLSIEEALHQLNTAHQHIFGWIHIVSAPANQALGTVHAKLTYASSPSINIIDIQHTLSGSALTISTPPRISSLQTRSHKSSCLGISLTLSIPPISLQNLNIHTDHLSTQIHPSTDFIVVNSTTISLTSGTLDTSSLHSYSAYLSTTSGSITGSYGLSSNLEILTISGSVNIAVNPASGSLPSAPALFHAKTESGSINIEFAHRSIPERDYRVLVESTVASISGTYIHGSDTSFATNAGSINVDVLPVLANYASTLSTTSISGETSVRVRAPYGGPGVPLRNMTSVHGSVDGRIEVGYPEEWEGVVEGRSGSGALSVKGRELVLVEEGVREEGGKGNFVSARKGEGSLLRVESGSGGVDVRVGRV</sequence>
<dbReference type="EMBL" id="MU006586">
    <property type="protein sequence ID" value="KAF2744872.1"/>
    <property type="molecule type" value="Genomic_DNA"/>
</dbReference>
<gene>
    <name evidence="1" type="ORF">M011DRAFT_407791</name>
</gene>
<evidence type="ECO:0000313" key="2">
    <source>
        <dbReference type="Proteomes" id="UP000799440"/>
    </source>
</evidence>
<organism evidence="1 2">
    <name type="scientific">Sporormia fimetaria CBS 119925</name>
    <dbReference type="NCBI Taxonomy" id="1340428"/>
    <lineage>
        <taxon>Eukaryota</taxon>
        <taxon>Fungi</taxon>
        <taxon>Dikarya</taxon>
        <taxon>Ascomycota</taxon>
        <taxon>Pezizomycotina</taxon>
        <taxon>Dothideomycetes</taxon>
        <taxon>Pleosporomycetidae</taxon>
        <taxon>Pleosporales</taxon>
        <taxon>Sporormiaceae</taxon>
        <taxon>Sporormia</taxon>
    </lineage>
</organism>
<reference evidence="1" key="1">
    <citation type="journal article" date="2020" name="Stud. Mycol.">
        <title>101 Dothideomycetes genomes: a test case for predicting lifestyles and emergence of pathogens.</title>
        <authorList>
            <person name="Haridas S."/>
            <person name="Albert R."/>
            <person name="Binder M."/>
            <person name="Bloem J."/>
            <person name="Labutti K."/>
            <person name="Salamov A."/>
            <person name="Andreopoulos B."/>
            <person name="Baker S."/>
            <person name="Barry K."/>
            <person name="Bills G."/>
            <person name="Bluhm B."/>
            <person name="Cannon C."/>
            <person name="Castanera R."/>
            <person name="Culley D."/>
            <person name="Daum C."/>
            <person name="Ezra D."/>
            <person name="Gonzalez J."/>
            <person name="Henrissat B."/>
            <person name="Kuo A."/>
            <person name="Liang C."/>
            <person name="Lipzen A."/>
            <person name="Lutzoni F."/>
            <person name="Magnuson J."/>
            <person name="Mondo S."/>
            <person name="Nolan M."/>
            <person name="Ohm R."/>
            <person name="Pangilinan J."/>
            <person name="Park H.-J."/>
            <person name="Ramirez L."/>
            <person name="Alfaro M."/>
            <person name="Sun H."/>
            <person name="Tritt A."/>
            <person name="Yoshinaga Y."/>
            <person name="Zwiers L.-H."/>
            <person name="Turgeon B."/>
            <person name="Goodwin S."/>
            <person name="Spatafora J."/>
            <person name="Crous P."/>
            <person name="Grigoriev I."/>
        </authorList>
    </citation>
    <scope>NUCLEOTIDE SEQUENCE</scope>
    <source>
        <strain evidence="1">CBS 119925</strain>
    </source>
</reference>